<accession>A0ABQ9VE15</accession>
<evidence type="ECO:0000256" key="1">
    <source>
        <dbReference type="ARBA" id="ARBA00004123"/>
    </source>
</evidence>
<evidence type="ECO:0000313" key="6">
    <source>
        <dbReference type="Proteomes" id="UP001266305"/>
    </source>
</evidence>
<evidence type="ECO:0000259" key="4">
    <source>
        <dbReference type="Pfam" id="PF12347"/>
    </source>
</evidence>
<sequence>MRFKCCKIASSKKQVDITNLDGGGSIRGTYKISAFTVFPSIGMEMLNFRSLPTIGCLISDYSIPLVNNTSGIGETSTLVLFGNVKTEKTLRKKGLNGCESPDADDYFEHSPLSEDRFSKLNEDSDFIFKRGPALNKKEHRGCDSPDPDTSYVLTPHTEEKYKKINEEFDNMMRNHKIAKVS</sequence>
<keyword evidence="6" id="KW-1185">Reference proteome</keyword>
<evidence type="ECO:0000256" key="3">
    <source>
        <dbReference type="ARBA" id="ARBA00023242"/>
    </source>
</evidence>
<comment type="subcellular location">
    <subcellularLocation>
        <location evidence="1">Nucleus</location>
    </subcellularLocation>
</comment>
<reference evidence="5 6" key="1">
    <citation type="submission" date="2023-05" db="EMBL/GenBank/DDBJ databases">
        <title>B98-5 Cell Line De Novo Hybrid Assembly: An Optical Mapping Approach.</title>
        <authorList>
            <person name="Kananen K."/>
            <person name="Auerbach J.A."/>
            <person name="Kautto E."/>
            <person name="Blachly J.S."/>
        </authorList>
    </citation>
    <scope>NUCLEOTIDE SEQUENCE [LARGE SCALE GENOMIC DNA]</scope>
    <source>
        <strain evidence="5">B95-8</strain>
        <tissue evidence="5">Cell line</tissue>
    </source>
</reference>
<comment type="caution">
    <text evidence="5">The sequence shown here is derived from an EMBL/GenBank/DDBJ whole genome shotgun (WGS) entry which is preliminary data.</text>
</comment>
<keyword evidence="3" id="KW-0539">Nucleus</keyword>
<feature type="domain" description="Holliday junction regulator protein family C-terminal" evidence="4">
    <location>
        <begin position="141"/>
        <end position="177"/>
    </location>
</feature>
<dbReference type="Pfam" id="PF12347">
    <property type="entry name" value="HJURP_C"/>
    <property type="match status" value="1"/>
</dbReference>
<proteinExistence type="predicted"/>
<dbReference type="Proteomes" id="UP001266305">
    <property type="component" value="Unassembled WGS sequence"/>
</dbReference>
<organism evidence="5 6">
    <name type="scientific">Saguinus oedipus</name>
    <name type="common">Cotton-top tamarin</name>
    <name type="synonym">Oedipomidas oedipus</name>
    <dbReference type="NCBI Taxonomy" id="9490"/>
    <lineage>
        <taxon>Eukaryota</taxon>
        <taxon>Metazoa</taxon>
        <taxon>Chordata</taxon>
        <taxon>Craniata</taxon>
        <taxon>Vertebrata</taxon>
        <taxon>Euteleostomi</taxon>
        <taxon>Mammalia</taxon>
        <taxon>Eutheria</taxon>
        <taxon>Euarchontoglires</taxon>
        <taxon>Primates</taxon>
        <taxon>Haplorrhini</taxon>
        <taxon>Platyrrhini</taxon>
        <taxon>Cebidae</taxon>
        <taxon>Callitrichinae</taxon>
        <taxon>Saguinus</taxon>
    </lineage>
</organism>
<name>A0ABQ9VE15_SAGOE</name>
<dbReference type="EMBL" id="JASSZA010000006">
    <property type="protein sequence ID" value="KAK2107599.1"/>
    <property type="molecule type" value="Genomic_DNA"/>
</dbReference>
<keyword evidence="2" id="KW-0238">DNA-binding</keyword>
<dbReference type="InterPro" id="IPR022102">
    <property type="entry name" value="HJURP_C"/>
</dbReference>
<protein>
    <recommendedName>
        <fullName evidence="4">Holliday junction regulator protein family C-terminal domain-containing protein</fullName>
    </recommendedName>
</protein>
<gene>
    <name evidence="5" type="ORF">P7K49_012764</name>
</gene>
<evidence type="ECO:0000256" key="2">
    <source>
        <dbReference type="ARBA" id="ARBA00023125"/>
    </source>
</evidence>
<evidence type="ECO:0000313" key="5">
    <source>
        <dbReference type="EMBL" id="KAK2107599.1"/>
    </source>
</evidence>